<keyword evidence="4" id="KW-0804">Transcription</keyword>
<accession>A0A952KFF9</accession>
<reference evidence="6" key="1">
    <citation type="submission" date="2020-06" db="EMBL/GenBank/DDBJ databases">
        <title>Stable isotope informed genome-resolved metagenomics uncovers potential trophic interactions in rhizosphere soil.</title>
        <authorList>
            <person name="Starr E.P."/>
            <person name="Shi S."/>
            <person name="Blazewicz S.J."/>
            <person name="Koch B.J."/>
            <person name="Probst A.J."/>
            <person name="Hungate B.A."/>
            <person name="Pett-Ridge J."/>
            <person name="Firestone M.K."/>
            <person name="Banfield J.F."/>
        </authorList>
    </citation>
    <scope>NUCLEOTIDE SEQUENCE</scope>
    <source>
        <strain evidence="6">YM_69_17</strain>
    </source>
</reference>
<evidence type="ECO:0000259" key="5">
    <source>
        <dbReference type="PROSITE" id="PS50931"/>
    </source>
</evidence>
<sequence>MDRLDDLAAFVAVVEAGGLSAAARDLRRSLQSVSRSLATLEQGLGVALVQRTTRRSMPTDAGLAFYRRVKPALSEILEARAEAAERRAEPSGLLRVSAPVLFTPAHLVPVVAGFMRRHPRIEVELKLSDRFIDLAEGTVDLAVRIGDLPDSALKARRLGALRRVAFGAPDYFDRHGRPLHPDELAGHQCVVRTAEGEAWPFRIGGRTRAVRVNGRFRADNTAATYAAVAEGLGIGFTPLWQIRDLADRGAVEPILTEYEVPKVPIHAVWPATRLPPAKTRLFVDFLAETLDLRRL</sequence>
<proteinExistence type="inferred from homology"/>
<evidence type="ECO:0000256" key="2">
    <source>
        <dbReference type="ARBA" id="ARBA00023015"/>
    </source>
</evidence>
<dbReference type="EMBL" id="JAEKLZ010000290">
    <property type="protein sequence ID" value="MBW8727597.1"/>
    <property type="molecule type" value="Genomic_DNA"/>
</dbReference>
<name>A0A952KFF9_9PROT</name>
<dbReference type="CDD" id="cd08422">
    <property type="entry name" value="PBP2_CrgA_like"/>
    <property type="match status" value="1"/>
</dbReference>
<dbReference type="InterPro" id="IPR036390">
    <property type="entry name" value="WH_DNA-bd_sf"/>
</dbReference>
<evidence type="ECO:0000313" key="7">
    <source>
        <dbReference type="Proteomes" id="UP000700706"/>
    </source>
</evidence>
<dbReference type="PANTHER" id="PTHR30537:SF5">
    <property type="entry name" value="HTH-TYPE TRANSCRIPTIONAL ACTIVATOR TTDR-RELATED"/>
    <property type="match status" value="1"/>
</dbReference>
<comment type="caution">
    <text evidence="6">The sequence shown here is derived from an EMBL/GenBank/DDBJ whole genome shotgun (WGS) entry which is preliminary data.</text>
</comment>
<dbReference type="InterPro" id="IPR005119">
    <property type="entry name" value="LysR_subst-bd"/>
</dbReference>
<dbReference type="InterPro" id="IPR000847">
    <property type="entry name" value="LysR_HTH_N"/>
</dbReference>
<dbReference type="SUPFAM" id="SSF53850">
    <property type="entry name" value="Periplasmic binding protein-like II"/>
    <property type="match status" value="1"/>
</dbReference>
<dbReference type="GO" id="GO:0006351">
    <property type="term" value="P:DNA-templated transcription"/>
    <property type="evidence" value="ECO:0007669"/>
    <property type="project" value="TreeGrafter"/>
</dbReference>
<dbReference type="Proteomes" id="UP000700706">
    <property type="component" value="Unassembled WGS sequence"/>
</dbReference>
<dbReference type="FunFam" id="1.10.10.10:FF:000001">
    <property type="entry name" value="LysR family transcriptional regulator"/>
    <property type="match status" value="1"/>
</dbReference>
<dbReference type="InterPro" id="IPR058163">
    <property type="entry name" value="LysR-type_TF_proteobact-type"/>
</dbReference>
<dbReference type="InterPro" id="IPR036388">
    <property type="entry name" value="WH-like_DNA-bd_sf"/>
</dbReference>
<dbReference type="Gene3D" id="1.10.10.10">
    <property type="entry name" value="Winged helix-like DNA-binding domain superfamily/Winged helix DNA-binding domain"/>
    <property type="match status" value="1"/>
</dbReference>
<dbReference type="GO" id="GO:0043565">
    <property type="term" value="F:sequence-specific DNA binding"/>
    <property type="evidence" value="ECO:0007669"/>
    <property type="project" value="TreeGrafter"/>
</dbReference>
<dbReference type="Pfam" id="PF00126">
    <property type="entry name" value="HTH_1"/>
    <property type="match status" value="1"/>
</dbReference>
<evidence type="ECO:0000256" key="1">
    <source>
        <dbReference type="ARBA" id="ARBA00009437"/>
    </source>
</evidence>
<dbReference type="PANTHER" id="PTHR30537">
    <property type="entry name" value="HTH-TYPE TRANSCRIPTIONAL REGULATOR"/>
    <property type="match status" value="1"/>
</dbReference>
<evidence type="ECO:0000256" key="4">
    <source>
        <dbReference type="ARBA" id="ARBA00023163"/>
    </source>
</evidence>
<feature type="domain" description="HTH lysR-type" evidence="5">
    <location>
        <begin position="1"/>
        <end position="59"/>
    </location>
</feature>
<evidence type="ECO:0000313" key="6">
    <source>
        <dbReference type="EMBL" id="MBW8727597.1"/>
    </source>
</evidence>
<dbReference type="Pfam" id="PF03466">
    <property type="entry name" value="LysR_substrate"/>
    <property type="match status" value="1"/>
</dbReference>
<gene>
    <name evidence="6" type="ORF">JF625_20910</name>
</gene>
<evidence type="ECO:0000256" key="3">
    <source>
        <dbReference type="ARBA" id="ARBA00023125"/>
    </source>
</evidence>
<protein>
    <submittedName>
        <fullName evidence="6">LysR family transcriptional regulator</fullName>
    </submittedName>
</protein>
<keyword evidence="3" id="KW-0238">DNA-binding</keyword>
<dbReference type="Gene3D" id="3.40.190.290">
    <property type="match status" value="1"/>
</dbReference>
<organism evidence="6 7">
    <name type="scientific">Inquilinus limosus</name>
    <dbReference type="NCBI Taxonomy" id="171674"/>
    <lineage>
        <taxon>Bacteria</taxon>
        <taxon>Pseudomonadati</taxon>
        <taxon>Pseudomonadota</taxon>
        <taxon>Alphaproteobacteria</taxon>
        <taxon>Rhodospirillales</taxon>
        <taxon>Rhodospirillaceae</taxon>
        <taxon>Inquilinus</taxon>
    </lineage>
</organism>
<comment type="similarity">
    <text evidence="1">Belongs to the LysR transcriptional regulatory family.</text>
</comment>
<dbReference type="PROSITE" id="PS50931">
    <property type="entry name" value="HTH_LYSR"/>
    <property type="match status" value="1"/>
</dbReference>
<dbReference type="GO" id="GO:0003700">
    <property type="term" value="F:DNA-binding transcription factor activity"/>
    <property type="evidence" value="ECO:0007669"/>
    <property type="project" value="InterPro"/>
</dbReference>
<keyword evidence="2" id="KW-0805">Transcription regulation</keyword>
<dbReference type="AlphaFoldDB" id="A0A952KFF9"/>
<dbReference type="SUPFAM" id="SSF46785">
    <property type="entry name" value="Winged helix' DNA-binding domain"/>
    <property type="match status" value="1"/>
</dbReference>